<dbReference type="GO" id="GO:0005254">
    <property type="term" value="F:chloride channel activity"/>
    <property type="evidence" value="ECO:0007669"/>
    <property type="project" value="UniProtKB-KW"/>
</dbReference>
<comment type="caution">
    <text evidence="7">The sequence shown here is derived from an EMBL/GenBank/DDBJ whole genome shotgun (WGS) entry which is preliminary data.</text>
</comment>
<evidence type="ECO:0000313" key="8">
    <source>
        <dbReference type="Proteomes" id="UP000252519"/>
    </source>
</evidence>
<dbReference type="AlphaFoldDB" id="A0A368GB50"/>
<sequence length="115" mass="13985">MRYFMLSYVLVFRDISERIRRRFPTYNHLVPALMTEAEKVRIENEDIKRVYWMPIEWGVQLLKKCYSRGQIDEHHFAILCQTITKYREMEHNLLSFDWVNVPLVYTQLKAALTKT</sequence>
<evidence type="ECO:0000256" key="6">
    <source>
        <dbReference type="RuleBase" id="RU363126"/>
    </source>
</evidence>
<comment type="similarity">
    <text evidence="5 6">Belongs to the anion channel-forming bestrophin (TC 1.A.46) family. Calcium-sensitive chloride channel subfamily.</text>
</comment>
<evidence type="ECO:0000313" key="7">
    <source>
        <dbReference type="EMBL" id="RCN40225.1"/>
    </source>
</evidence>
<reference evidence="7 8" key="1">
    <citation type="submission" date="2014-10" db="EMBL/GenBank/DDBJ databases">
        <title>Draft genome of the hookworm Ancylostoma caninum.</title>
        <authorList>
            <person name="Mitreva M."/>
        </authorList>
    </citation>
    <scope>NUCLEOTIDE SEQUENCE [LARGE SCALE GENOMIC DNA]</scope>
    <source>
        <strain evidence="7 8">Baltimore</strain>
    </source>
</reference>
<keyword evidence="6" id="KW-0813">Transport</keyword>
<keyword evidence="4" id="KW-0472">Membrane</keyword>
<dbReference type="GO" id="GO:0034707">
    <property type="term" value="C:chloride channel complex"/>
    <property type="evidence" value="ECO:0007669"/>
    <property type="project" value="UniProtKB-KW"/>
</dbReference>
<evidence type="ECO:0000256" key="1">
    <source>
        <dbReference type="ARBA" id="ARBA00004370"/>
    </source>
</evidence>
<proteinExistence type="inferred from homology"/>
<accession>A0A368GB50</accession>
<comment type="function">
    <text evidence="6">Forms chloride channels.</text>
</comment>
<comment type="subcellular location">
    <subcellularLocation>
        <location evidence="6">Cell membrane</location>
        <topology evidence="6">Multi-pass membrane protein</topology>
    </subcellularLocation>
    <subcellularLocation>
        <location evidence="1">Membrane</location>
    </subcellularLocation>
</comment>
<dbReference type="Proteomes" id="UP000252519">
    <property type="component" value="Unassembled WGS sequence"/>
</dbReference>
<keyword evidence="6" id="KW-0868">Chloride</keyword>
<dbReference type="InterPro" id="IPR000615">
    <property type="entry name" value="Bestrophin"/>
</dbReference>
<dbReference type="Pfam" id="PF01062">
    <property type="entry name" value="Bestrophin"/>
    <property type="match status" value="1"/>
</dbReference>
<gene>
    <name evidence="7" type="ORF">ANCCAN_13824</name>
</gene>
<dbReference type="PANTHER" id="PTHR10736">
    <property type="entry name" value="BESTROPHIN"/>
    <property type="match status" value="1"/>
</dbReference>
<keyword evidence="6" id="KW-0407">Ion channel</keyword>
<dbReference type="EMBL" id="JOJR01000296">
    <property type="protein sequence ID" value="RCN40225.1"/>
    <property type="molecule type" value="Genomic_DNA"/>
</dbReference>
<keyword evidence="8" id="KW-1185">Reference proteome</keyword>
<evidence type="ECO:0000256" key="4">
    <source>
        <dbReference type="ARBA" id="ARBA00023136"/>
    </source>
</evidence>
<organism evidence="7 8">
    <name type="scientific">Ancylostoma caninum</name>
    <name type="common">Dog hookworm</name>
    <dbReference type="NCBI Taxonomy" id="29170"/>
    <lineage>
        <taxon>Eukaryota</taxon>
        <taxon>Metazoa</taxon>
        <taxon>Ecdysozoa</taxon>
        <taxon>Nematoda</taxon>
        <taxon>Chromadorea</taxon>
        <taxon>Rhabditida</taxon>
        <taxon>Rhabditina</taxon>
        <taxon>Rhabditomorpha</taxon>
        <taxon>Strongyloidea</taxon>
        <taxon>Ancylostomatidae</taxon>
        <taxon>Ancylostomatinae</taxon>
        <taxon>Ancylostoma</taxon>
    </lineage>
</organism>
<dbReference type="InterPro" id="IPR021134">
    <property type="entry name" value="Bestrophin-like"/>
</dbReference>
<name>A0A368GB50_ANCCA</name>
<protein>
    <recommendedName>
        <fullName evidence="6">Bestrophin homolog</fullName>
    </recommendedName>
</protein>
<dbReference type="OrthoDB" id="201595at2759"/>
<evidence type="ECO:0000256" key="5">
    <source>
        <dbReference type="ARBA" id="ARBA00034769"/>
    </source>
</evidence>
<evidence type="ECO:0000256" key="2">
    <source>
        <dbReference type="ARBA" id="ARBA00022692"/>
    </source>
</evidence>
<dbReference type="STRING" id="29170.A0A368GB50"/>
<keyword evidence="6" id="KW-0869">Chloride channel</keyword>
<keyword evidence="3" id="KW-1133">Transmembrane helix</keyword>
<dbReference type="PANTHER" id="PTHR10736:SF0">
    <property type="entry name" value="BESTROPHIN HOMOLOG"/>
    <property type="match status" value="1"/>
</dbReference>
<keyword evidence="2" id="KW-0812">Transmembrane</keyword>
<keyword evidence="6" id="KW-1003">Cell membrane</keyword>
<dbReference type="GO" id="GO:0005886">
    <property type="term" value="C:plasma membrane"/>
    <property type="evidence" value="ECO:0007669"/>
    <property type="project" value="UniProtKB-SubCell"/>
</dbReference>
<evidence type="ECO:0000256" key="3">
    <source>
        <dbReference type="ARBA" id="ARBA00022989"/>
    </source>
</evidence>
<keyword evidence="6" id="KW-0406">Ion transport</keyword>